<name>A0ABW0QP36_9GAMM</name>
<keyword evidence="1" id="KW-0732">Signal</keyword>
<dbReference type="RefSeq" id="WP_377319574.1">
    <property type="nucleotide sequence ID" value="NZ_JBHSNF010000002.1"/>
</dbReference>
<protein>
    <recommendedName>
        <fullName evidence="4">Copper resistance protein</fullName>
    </recommendedName>
</protein>
<keyword evidence="3" id="KW-1185">Reference proteome</keyword>
<dbReference type="EMBL" id="JBHSNF010000002">
    <property type="protein sequence ID" value="MFC5526024.1"/>
    <property type="molecule type" value="Genomic_DNA"/>
</dbReference>
<reference evidence="3" key="1">
    <citation type="journal article" date="2019" name="Int. J. Syst. Evol. Microbiol.">
        <title>The Global Catalogue of Microorganisms (GCM) 10K type strain sequencing project: providing services to taxonomists for standard genome sequencing and annotation.</title>
        <authorList>
            <consortium name="The Broad Institute Genomics Platform"/>
            <consortium name="The Broad Institute Genome Sequencing Center for Infectious Disease"/>
            <person name="Wu L."/>
            <person name="Ma J."/>
        </authorList>
    </citation>
    <scope>NUCLEOTIDE SEQUENCE [LARGE SCALE GENOMIC DNA]</scope>
    <source>
        <strain evidence="3">CGMCC 1.16619</strain>
    </source>
</reference>
<dbReference type="Proteomes" id="UP001596114">
    <property type="component" value="Unassembled WGS sequence"/>
</dbReference>
<accession>A0ABW0QP36</accession>
<feature type="chain" id="PRO_5046478411" description="Copper resistance protein" evidence="1">
    <location>
        <begin position="26"/>
        <end position="127"/>
    </location>
</feature>
<sequence>MPRTPRHYLFWLVVVVLLWQQMALAASACAMSVPDMVAAETSASQPACMSGMPGHADRLMCAQHCTGGTPVQSDARSPNVPGSLLPPLAPVALAVVMLPRTGASFASVDQGHVFRPPLRLLFCSLLI</sequence>
<comment type="caution">
    <text evidence="2">The sequence shown here is derived from an EMBL/GenBank/DDBJ whole genome shotgun (WGS) entry which is preliminary data.</text>
</comment>
<feature type="signal peptide" evidence="1">
    <location>
        <begin position="1"/>
        <end position="25"/>
    </location>
</feature>
<proteinExistence type="predicted"/>
<gene>
    <name evidence="2" type="ORF">ACFPPA_09740</name>
</gene>
<dbReference type="PROSITE" id="PS51257">
    <property type="entry name" value="PROKAR_LIPOPROTEIN"/>
    <property type="match status" value="1"/>
</dbReference>
<organism evidence="2 3">
    <name type="scientific">Rhodanobacter ginsengisoli</name>
    <dbReference type="NCBI Taxonomy" id="418646"/>
    <lineage>
        <taxon>Bacteria</taxon>
        <taxon>Pseudomonadati</taxon>
        <taxon>Pseudomonadota</taxon>
        <taxon>Gammaproteobacteria</taxon>
        <taxon>Lysobacterales</taxon>
        <taxon>Rhodanobacteraceae</taxon>
        <taxon>Rhodanobacter</taxon>
    </lineage>
</organism>
<evidence type="ECO:0000313" key="3">
    <source>
        <dbReference type="Proteomes" id="UP001596114"/>
    </source>
</evidence>
<evidence type="ECO:0008006" key="4">
    <source>
        <dbReference type="Google" id="ProtNLM"/>
    </source>
</evidence>
<evidence type="ECO:0000313" key="2">
    <source>
        <dbReference type="EMBL" id="MFC5526024.1"/>
    </source>
</evidence>
<evidence type="ECO:0000256" key="1">
    <source>
        <dbReference type="SAM" id="SignalP"/>
    </source>
</evidence>